<feature type="domain" description="Glutaredoxin" evidence="1">
    <location>
        <begin position="2"/>
        <end position="57"/>
    </location>
</feature>
<keyword evidence="3" id="KW-1185">Reference proteome</keyword>
<dbReference type="InterPro" id="IPR036249">
    <property type="entry name" value="Thioredoxin-like_sf"/>
</dbReference>
<dbReference type="Gene3D" id="3.40.30.10">
    <property type="entry name" value="Glutaredoxin"/>
    <property type="match status" value="1"/>
</dbReference>
<dbReference type="SUPFAM" id="SSF52833">
    <property type="entry name" value="Thioredoxin-like"/>
    <property type="match status" value="1"/>
</dbReference>
<dbReference type="InterPro" id="IPR002109">
    <property type="entry name" value="Glutaredoxin"/>
</dbReference>
<dbReference type="Proteomes" id="UP001316087">
    <property type="component" value="Unassembled WGS sequence"/>
</dbReference>
<name>A0ABS9UC88_9BACL</name>
<gene>
    <name evidence="2" type="ORF">LZ480_08680</name>
</gene>
<protein>
    <submittedName>
        <fullName evidence="2">Glutathione S-transferase N-terminal domain-containing protein</fullName>
    </submittedName>
</protein>
<evidence type="ECO:0000313" key="2">
    <source>
        <dbReference type="EMBL" id="MCH7321966.1"/>
    </source>
</evidence>
<dbReference type="RefSeq" id="WP_241369014.1">
    <property type="nucleotide sequence ID" value="NZ_JAKZFC010000002.1"/>
</dbReference>
<organism evidence="2 3">
    <name type="scientific">Solibacillus palustris</name>
    <dbReference type="NCBI Taxonomy" id="2908203"/>
    <lineage>
        <taxon>Bacteria</taxon>
        <taxon>Bacillati</taxon>
        <taxon>Bacillota</taxon>
        <taxon>Bacilli</taxon>
        <taxon>Bacillales</taxon>
        <taxon>Caryophanaceae</taxon>
        <taxon>Solibacillus</taxon>
    </lineage>
</organism>
<reference evidence="2 3" key="1">
    <citation type="submission" date="2022-03" db="EMBL/GenBank/DDBJ databases">
        <authorList>
            <person name="Jo J.-H."/>
            <person name="Im W.-T."/>
        </authorList>
    </citation>
    <scope>NUCLEOTIDE SEQUENCE [LARGE SCALE GENOMIC DNA]</scope>
    <source>
        <strain evidence="2 3">MA9</strain>
    </source>
</reference>
<proteinExistence type="predicted"/>
<dbReference type="PROSITE" id="PS51354">
    <property type="entry name" value="GLUTAREDOXIN_2"/>
    <property type="match status" value="1"/>
</dbReference>
<evidence type="ECO:0000313" key="3">
    <source>
        <dbReference type="Proteomes" id="UP001316087"/>
    </source>
</evidence>
<dbReference type="EMBL" id="JAKZFC010000002">
    <property type="protein sequence ID" value="MCH7321966.1"/>
    <property type="molecule type" value="Genomic_DNA"/>
</dbReference>
<evidence type="ECO:0000259" key="1">
    <source>
        <dbReference type="Pfam" id="PF00462"/>
    </source>
</evidence>
<comment type="caution">
    <text evidence="2">The sequence shown here is derived from an EMBL/GenBank/DDBJ whole genome shotgun (WGS) entry which is preliminary data.</text>
</comment>
<accession>A0ABS9UC88</accession>
<dbReference type="Pfam" id="PF00462">
    <property type="entry name" value="Glutaredoxin"/>
    <property type="match status" value="1"/>
</dbReference>
<sequence length="74" mass="8233">MKLYTKTICPKCLWVKSELEAANLQVEVINIDHDENAKQTVVDAGFLAVPVLEVNGEWFAEPSSIMDRIAELSA</sequence>